<keyword evidence="4" id="KW-0723">Serine/threonine-protein kinase</keyword>
<evidence type="ECO:0000256" key="12">
    <source>
        <dbReference type="ARBA" id="ARBA00022777"/>
    </source>
</evidence>
<evidence type="ECO:0000256" key="14">
    <source>
        <dbReference type="ARBA" id="ARBA00022989"/>
    </source>
</evidence>
<dbReference type="SUPFAM" id="SSF56112">
    <property type="entry name" value="Protein kinase-like (PK-like)"/>
    <property type="match status" value="2"/>
</dbReference>
<dbReference type="PROSITE" id="PS00108">
    <property type="entry name" value="PROTEIN_KINASE_ST"/>
    <property type="match status" value="2"/>
</dbReference>
<evidence type="ECO:0000256" key="20">
    <source>
        <dbReference type="SAM" id="MobiDB-lite"/>
    </source>
</evidence>
<dbReference type="InterPro" id="IPR011009">
    <property type="entry name" value="Kinase-like_dom_sf"/>
</dbReference>
<evidence type="ECO:0000256" key="9">
    <source>
        <dbReference type="ARBA" id="ARBA00022729"/>
    </source>
</evidence>
<dbReference type="GO" id="GO:0005886">
    <property type="term" value="C:plasma membrane"/>
    <property type="evidence" value="ECO:0007669"/>
    <property type="project" value="UniProtKB-SubCell"/>
</dbReference>
<keyword evidence="7" id="KW-0808">Transferase</keyword>
<evidence type="ECO:0000256" key="1">
    <source>
        <dbReference type="ARBA" id="ARBA00004162"/>
    </source>
</evidence>
<dbReference type="Gene3D" id="3.30.200.20">
    <property type="entry name" value="Phosphorylase Kinase, domain 1"/>
    <property type="match status" value="2"/>
</dbReference>
<evidence type="ECO:0000256" key="4">
    <source>
        <dbReference type="ARBA" id="ARBA00022527"/>
    </source>
</evidence>
<dbReference type="Pfam" id="PF07714">
    <property type="entry name" value="PK_Tyr_Ser-Thr"/>
    <property type="match status" value="1"/>
</dbReference>
<evidence type="ECO:0000256" key="8">
    <source>
        <dbReference type="ARBA" id="ARBA00022692"/>
    </source>
</evidence>
<feature type="domain" description="Protein kinase" evidence="21">
    <location>
        <begin position="531"/>
        <end position="798"/>
    </location>
</feature>
<evidence type="ECO:0000256" key="18">
    <source>
        <dbReference type="ARBA" id="ARBA00047899"/>
    </source>
</evidence>
<organism evidence="22 23">
    <name type="scientific">Vigna mungo</name>
    <name type="common">Black gram</name>
    <name type="synonym">Phaseolus mungo</name>
    <dbReference type="NCBI Taxonomy" id="3915"/>
    <lineage>
        <taxon>Eukaryota</taxon>
        <taxon>Viridiplantae</taxon>
        <taxon>Streptophyta</taxon>
        <taxon>Embryophyta</taxon>
        <taxon>Tracheophyta</taxon>
        <taxon>Spermatophyta</taxon>
        <taxon>Magnoliopsida</taxon>
        <taxon>eudicotyledons</taxon>
        <taxon>Gunneridae</taxon>
        <taxon>Pentapetalae</taxon>
        <taxon>rosids</taxon>
        <taxon>fabids</taxon>
        <taxon>Fabales</taxon>
        <taxon>Fabaceae</taxon>
        <taxon>Papilionoideae</taxon>
        <taxon>50 kb inversion clade</taxon>
        <taxon>NPAAA clade</taxon>
        <taxon>indigoferoid/millettioid clade</taxon>
        <taxon>Phaseoleae</taxon>
        <taxon>Vigna</taxon>
    </lineage>
</organism>
<evidence type="ECO:0000313" key="23">
    <source>
        <dbReference type="Proteomes" id="UP001374535"/>
    </source>
</evidence>
<keyword evidence="8" id="KW-0812">Transmembrane</keyword>
<keyword evidence="13" id="KW-0067">ATP-binding</keyword>
<keyword evidence="9" id="KW-0732">Signal</keyword>
<feature type="compositionally biased region" description="Basic residues" evidence="20">
    <location>
        <begin position="806"/>
        <end position="822"/>
    </location>
</feature>
<keyword evidence="5" id="KW-0597">Phosphoprotein</keyword>
<dbReference type="GO" id="GO:0004674">
    <property type="term" value="F:protein serine/threonine kinase activity"/>
    <property type="evidence" value="ECO:0007669"/>
    <property type="project" value="UniProtKB-KW"/>
</dbReference>
<protein>
    <recommendedName>
        <fullName evidence="2">non-specific serine/threonine protein kinase</fullName>
        <ecNumber evidence="2">2.7.11.1</ecNumber>
    </recommendedName>
</protein>
<keyword evidence="17" id="KW-0325">Glycoprotein</keyword>
<dbReference type="AlphaFoldDB" id="A0AAQ3NAU6"/>
<feature type="region of interest" description="Disordered" evidence="20">
    <location>
        <begin position="803"/>
        <end position="824"/>
    </location>
</feature>
<keyword evidence="12" id="KW-0418">Kinase</keyword>
<keyword evidence="6" id="KW-0433">Leucine-rich repeat</keyword>
<dbReference type="Proteomes" id="UP001374535">
    <property type="component" value="Chromosome 6"/>
</dbReference>
<keyword evidence="10" id="KW-0677">Repeat</keyword>
<evidence type="ECO:0000313" key="22">
    <source>
        <dbReference type="EMBL" id="WVZ06494.1"/>
    </source>
</evidence>
<evidence type="ECO:0000256" key="15">
    <source>
        <dbReference type="ARBA" id="ARBA00023136"/>
    </source>
</evidence>
<keyword evidence="14" id="KW-1133">Transmembrane helix</keyword>
<evidence type="ECO:0000256" key="7">
    <source>
        <dbReference type="ARBA" id="ARBA00022679"/>
    </source>
</evidence>
<feature type="domain" description="Protein kinase" evidence="21">
    <location>
        <begin position="145"/>
        <end position="426"/>
    </location>
</feature>
<keyword evidence="3" id="KW-1003">Cell membrane</keyword>
<dbReference type="InterPro" id="IPR001245">
    <property type="entry name" value="Ser-Thr/Tyr_kinase_cat_dom"/>
</dbReference>
<dbReference type="SMART" id="SM00220">
    <property type="entry name" value="S_TKc"/>
    <property type="match status" value="2"/>
</dbReference>
<name>A0AAQ3NAU6_VIGMU</name>
<keyword evidence="11" id="KW-0547">Nucleotide-binding</keyword>
<evidence type="ECO:0000256" key="11">
    <source>
        <dbReference type="ARBA" id="ARBA00022741"/>
    </source>
</evidence>
<accession>A0AAQ3NAU6</accession>
<dbReference type="EC" id="2.7.11.1" evidence="2"/>
<proteinExistence type="predicted"/>
<gene>
    <name evidence="22" type="ORF">V8G54_019840</name>
</gene>
<dbReference type="Pfam" id="PF00069">
    <property type="entry name" value="Pkinase"/>
    <property type="match status" value="1"/>
</dbReference>
<dbReference type="InterPro" id="IPR000719">
    <property type="entry name" value="Prot_kinase_dom"/>
</dbReference>
<comment type="catalytic activity">
    <reaction evidence="18">
        <text>L-threonyl-[protein] + ATP = O-phospho-L-threonyl-[protein] + ADP + H(+)</text>
        <dbReference type="Rhea" id="RHEA:46608"/>
        <dbReference type="Rhea" id="RHEA-COMP:11060"/>
        <dbReference type="Rhea" id="RHEA-COMP:11605"/>
        <dbReference type="ChEBI" id="CHEBI:15378"/>
        <dbReference type="ChEBI" id="CHEBI:30013"/>
        <dbReference type="ChEBI" id="CHEBI:30616"/>
        <dbReference type="ChEBI" id="CHEBI:61977"/>
        <dbReference type="ChEBI" id="CHEBI:456216"/>
        <dbReference type="EC" id="2.7.11.1"/>
    </reaction>
</comment>
<dbReference type="PANTHER" id="PTHR46146:SF14">
    <property type="entry name" value="SERINE_THREONINE-KINASE CCR4-LIKE PROTEIN"/>
    <property type="match status" value="1"/>
</dbReference>
<dbReference type="Gene3D" id="1.10.510.10">
    <property type="entry name" value="Transferase(Phosphotransferase) domain 1"/>
    <property type="match status" value="2"/>
</dbReference>
<evidence type="ECO:0000259" key="21">
    <source>
        <dbReference type="PROSITE" id="PS50011"/>
    </source>
</evidence>
<dbReference type="PROSITE" id="PS50011">
    <property type="entry name" value="PROTEIN_KINASE_DOM"/>
    <property type="match status" value="2"/>
</dbReference>
<evidence type="ECO:0000256" key="6">
    <source>
        <dbReference type="ARBA" id="ARBA00022614"/>
    </source>
</evidence>
<evidence type="ECO:0000256" key="13">
    <source>
        <dbReference type="ARBA" id="ARBA00022840"/>
    </source>
</evidence>
<comment type="catalytic activity">
    <reaction evidence="19">
        <text>L-seryl-[protein] + ATP = O-phospho-L-seryl-[protein] + ADP + H(+)</text>
        <dbReference type="Rhea" id="RHEA:17989"/>
        <dbReference type="Rhea" id="RHEA-COMP:9863"/>
        <dbReference type="Rhea" id="RHEA-COMP:11604"/>
        <dbReference type="ChEBI" id="CHEBI:15378"/>
        <dbReference type="ChEBI" id="CHEBI:29999"/>
        <dbReference type="ChEBI" id="CHEBI:30616"/>
        <dbReference type="ChEBI" id="CHEBI:83421"/>
        <dbReference type="ChEBI" id="CHEBI:456216"/>
        <dbReference type="EC" id="2.7.11.1"/>
    </reaction>
</comment>
<evidence type="ECO:0000256" key="2">
    <source>
        <dbReference type="ARBA" id="ARBA00012513"/>
    </source>
</evidence>
<dbReference type="FunFam" id="1.10.510.10:FF:000358">
    <property type="entry name" value="Putative leucine-rich repeat receptor-like serine/threonine-protein kinase"/>
    <property type="match status" value="1"/>
</dbReference>
<keyword evidence="15" id="KW-0472">Membrane</keyword>
<keyword evidence="23" id="KW-1185">Reference proteome</keyword>
<evidence type="ECO:0000256" key="17">
    <source>
        <dbReference type="ARBA" id="ARBA00023180"/>
    </source>
</evidence>
<dbReference type="PANTHER" id="PTHR46146">
    <property type="entry name" value="SERINE/THREONINE-PROTEIN KINASE-LIKE PROTEIN CCR4"/>
    <property type="match status" value="1"/>
</dbReference>
<evidence type="ECO:0000256" key="3">
    <source>
        <dbReference type="ARBA" id="ARBA00022475"/>
    </source>
</evidence>
<reference evidence="22 23" key="1">
    <citation type="journal article" date="2023" name="Life. Sci Alliance">
        <title>Evolutionary insights into 3D genome organization and epigenetic landscape of Vigna mungo.</title>
        <authorList>
            <person name="Junaid A."/>
            <person name="Singh B."/>
            <person name="Bhatia S."/>
        </authorList>
    </citation>
    <scope>NUCLEOTIDE SEQUENCE [LARGE SCALE GENOMIC DNA]</scope>
    <source>
        <strain evidence="22">Urdbean</strain>
    </source>
</reference>
<evidence type="ECO:0000256" key="19">
    <source>
        <dbReference type="ARBA" id="ARBA00048679"/>
    </source>
</evidence>
<sequence>MITSLVFFQSTYFDMAGYMGDATSFWAAVDSPIRSETASNLGASPPHSFASVVDYALRSSCASEADFRTSRVSSFASGVDYVIRSSSSTGGTDLETFPVPGFASEVYSTTVAEESSPVLSNATEHAVKGLQLFTQVELAAATNNFSLNNKIGAGRLGVVYIGKLVDGREVAIKRVETWQKKKISSIKSALTFLSRLHHKHLVGLVGFCEEKYERLLVYEYMKNGNLYDHLHENGSNVLNRWKMRITIALDASRGIEYLHNYADPLFIHGDVKSSNILLDATWMARVSDFKLSLMSPEAERDYRRIKVGGTVGYIDPEYYDLNMLTAKSDVYGLGVVLLELLTGKRAIFLDREDGGTLSVHGLVDFAVPAILAGELVNILDPRVGPPDVNEIEALELVAQTALHCVNWKGKDRPSMADIVISLERALAICYVDARSFSWAVDSAIASESASDMGESRVRSFASVVDSAIRSSSATEADFETSPPISCFAFASAVTQRIVAARLSQAVSDGIGYVHTRLFTLAELKAATNNFSLHNKIFGAGSISVVHRGKLFDGREVAIKRAETSSKMKEFQELFGYLSLLPCLHHNHLVGLVGFCKEKDKRFLVYEYMKNGALYDHLHDKKNVDKESSVLNSWRMRIKIALDASRGIEHLHKYVVPTIIYRDIKSSNILLDANWTARVSGFESSCFMSPEAEHVYTDVLTAKRDVYGLGVVLLELLTGKKTTFKYGTYRCTRMVNIARHVILDGKMVNVLDPRVGAPHGNEEAEALELVAHTAVNCVNLNRKDRPTVTEVVANLETALSLATTSPSRHRVTPSGHRTRRRPSSRSCHCSCRPRVTLWTELPNGAIAYIGADGTTYALLLDRVVADFRSLAQARTDNKLMVIGSLSLG</sequence>
<evidence type="ECO:0000256" key="5">
    <source>
        <dbReference type="ARBA" id="ARBA00022553"/>
    </source>
</evidence>
<evidence type="ECO:0000256" key="16">
    <source>
        <dbReference type="ARBA" id="ARBA00023170"/>
    </source>
</evidence>
<keyword evidence="16" id="KW-0675">Receptor</keyword>
<evidence type="ECO:0000256" key="10">
    <source>
        <dbReference type="ARBA" id="ARBA00022737"/>
    </source>
</evidence>
<dbReference type="InterPro" id="IPR008271">
    <property type="entry name" value="Ser/Thr_kinase_AS"/>
</dbReference>
<dbReference type="EMBL" id="CP144695">
    <property type="protein sequence ID" value="WVZ06494.1"/>
    <property type="molecule type" value="Genomic_DNA"/>
</dbReference>
<comment type="subcellular location">
    <subcellularLocation>
        <location evidence="1">Cell membrane</location>
        <topology evidence="1">Single-pass membrane protein</topology>
    </subcellularLocation>
</comment>
<dbReference type="GO" id="GO:0005524">
    <property type="term" value="F:ATP binding"/>
    <property type="evidence" value="ECO:0007669"/>
    <property type="project" value="UniProtKB-KW"/>
</dbReference>